<evidence type="ECO:0000313" key="9">
    <source>
        <dbReference type="EMBL" id="STO08996.1"/>
    </source>
</evidence>
<gene>
    <name evidence="5 9" type="primary">recX</name>
    <name evidence="9" type="ORF">NCTC13163_02391</name>
</gene>
<dbReference type="Pfam" id="PF21982">
    <property type="entry name" value="RecX_HTH1"/>
    <property type="match status" value="1"/>
</dbReference>
<name>A0A377FWW4_9BACL</name>
<dbReference type="PANTHER" id="PTHR33602">
    <property type="entry name" value="REGULATORY PROTEIN RECX FAMILY PROTEIN"/>
    <property type="match status" value="1"/>
</dbReference>
<dbReference type="InterPro" id="IPR053926">
    <property type="entry name" value="RecX_HTH_1st"/>
</dbReference>
<keyword evidence="4 5" id="KW-0963">Cytoplasm</keyword>
<evidence type="ECO:0000259" key="8">
    <source>
        <dbReference type="Pfam" id="PF21982"/>
    </source>
</evidence>
<organism evidence="9 10">
    <name type="scientific">Exiguobacterium aurantiacum</name>
    <dbReference type="NCBI Taxonomy" id="33987"/>
    <lineage>
        <taxon>Bacteria</taxon>
        <taxon>Bacillati</taxon>
        <taxon>Bacillota</taxon>
        <taxon>Bacilli</taxon>
        <taxon>Bacillales</taxon>
        <taxon>Bacillales Family XII. Incertae Sedis</taxon>
        <taxon>Exiguobacterium</taxon>
    </lineage>
</organism>
<dbReference type="NCBIfam" id="NF010733">
    <property type="entry name" value="PRK14135.1"/>
    <property type="match status" value="1"/>
</dbReference>
<feature type="domain" description="RecX third three-helical" evidence="7">
    <location>
        <begin position="215"/>
        <end position="262"/>
    </location>
</feature>
<dbReference type="PANTHER" id="PTHR33602:SF1">
    <property type="entry name" value="REGULATORY PROTEIN RECX FAMILY PROTEIN"/>
    <property type="match status" value="1"/>
</dbReference>
<dbReference type="InterPro" id="IPR036388">
    <property type="entry name" value="WH-like_DNA-bd_sf"/>
</dbReference>
<reference evidence="9 10" key="1">
    <citation type="submission" date="2018-06" db="EMBL/GenBank/DDBJ databases">
        <authorList>
            <consortium name="Pathogen Informatics"/>
            <person name="Doyle S."/>
        </authorList>
    </citation>
    <scope>NUCLEOTIDE SEQUENCE [LARGE SCALE GENOMIC DNA]</scope>
    <source>
        <strain evidence="9 10">NCTC13163</strain>
    </source>
</reference>
<evidence type="ECO:0000259" key="7">
    <source>
        <dbReference type="Pfam" id="PF21981"/>
    </source>
</evidence>
<dbReference type="EMBL" id="UGGP01000001">
    <property type="protein sequence ID" value="STO08996.1"/>
    <property type="molecule type" value="Genomic_DNA"/>
</dbReference>
<accession>A0A377FWW4</accession>
<feature type="domain" description="RecX first three-helical" evidence="8">
    <location>
        <begin position="65"/>
        <end position="104"/>
    </location>
</feature>
<dbReference type="GO" id="GO:0005737">
    <property type="term" value="C:cytoplasm"/>
    <property type="evidence" value="ECO:0007669"/>
    <property type="project" value="UniProtKB-SubCell"/>
</dbReference>
<dbReference type="OrthoDB" id="5421057at2"/>
<dbReference type="GO" id="GO:0006282">
    <property type="term" value="P:regulation of DNA repair"/>
    <property type="evidence" value="ECO:0007669"/>
    <property type="project" value="UniProtKB-UniRule"/>
</dbReference>
<dbReference type="AlphaFoldDB" id="A0A377FWW4"/>
<feature type="domain" description="RecX second three-helical" evidence="6">
    <location>
        <begin position="111"/>
        <end position="151"/>
    </location>
</feature>
<evidence type="ECO:0000313" key="10">
    <source>
        <dbReference type="Proteomes" id="UP000254060"/>
    </source>
</evidence>
<feature type="domain" description="RecX third three-helical" evidence="7">
    <location>
        <begin position="158"/>
        <end position="205"/>
    </location>
</feature>
<dbReference type="STRING" id="1397694.GCA_000702585_02877"/>
<evidence type="ECO:0000256" key="1">
    <source>
        <dbReference type="ARBA" id="ARBA00004496"/>
    </source>
</evidence>
<sequence length="270" mass="31750">MKIAKFTTQQKNKDRLNVFVEKDGKEEFAFAIDVDVFIKYGLTRGMELEDDFVRDVLQAEEQQKAYKAAVNYLSYRMRSVSEVHDYLVKKEVSETAIKHVIERLKEQRYLNDAEFAKAYVQTKFNTSPSGPIKIKRELAQLRIDPNTIEDVIASISHEDQLEKAGKFVKRKQLETNRRSATEVQQRIQQTLMQRGFTFDIISEAIHTFWENEDEDVELTACLTQAEKLNRKYSGYAAFERKQRMKMQLRRKGFPYDVIERALDRLAEEQL</sequence>
<evidence type="ECO:0000256" key="4">
    <source>
        <dbReference type="ARBA" id="ARBA00022490"/>
    </source>
</evidence>
<dbReference type="Proteomes" id="UP000254060">
    <property type="component" value="Unassembled WGS sequence"/>
</dbReference>
<protein>
    <recommendedName>
        <fullName evidence="3 5">Regulatory protein RecX</fullName>
    </recommendedName>
</protein>
<dbReference type="InterPro" id="IPR003783">
    <property type="entry name" value="Regulatory_RecX"/>
</dbReference>
<comment type="similarity">
    <text evidence="2 5">Belongs to the RecX family.</text>
</comment>
<dbReference type="RefSeq" id="WP_029335886.1">
    <property type="nucleotide sequence ID" value="NZ_UGGP01000001.1"/>
</dbReference>
<evidence type="ECO:0000259" key="6">
    <source>
        <dbReference type="Pfam" id="PF02631"/>
    </source>
</evidence>
<dbReference type="InterPro" id="IPR053924">
    <property type="entry name" value="RecX_HTH_2nd"/>
</dbReference>
<evidence type="ECO:0000256" key="3">
    <source>
        <dbReference type="ARBA" id="ARBA00018111"/>
    </source>
</evidence>
<evidence type="ECO:0000256" key="5">
    <source>
        <dbReference type="HAMAP-Rule" id="MF_01114"/>
    </source>
</evidence>
<proteinExistence type="inferred from homology"/>
<dbReference type="Pfam" id="PF02631">
    <property type="entry name" value="RecX_HTH2"/>
    <property type="match status" value="1"/>
</dbReference>
<dbReference type="HAMAP" id="MF_01114">
    <property type="entry name" value="RecX"/>
    <property type="match status" value="1"/>
</dbReference>
<dbReference type="Gene3D" id="1.10.10.10">
    <property type="entry name" value="Winged helix-like DNA-binding domain superfamily/Winged helix DNA-binding domain"/>
    <property type="match status" value="4"/>
</dbReference>
<dbReference type="InterPro" id="IPR053925">
    <property type="entry name" value="RecX_HTH_3rd"/>
</dbReference>
<comment type="function">
    <text evidence="5">Modulates RecA activity.</text>
</comment>
<dbReference type="Pfam" id="PF21981">
    <property type="entry name" value="RecX_HTH3"/>
    <property type="match status" value="2"/>
</dbReference>
<comment type="subcellular location">
    <subcellularLocation>
        <location evidence="1 5">Cytoplasm</location>
    </subcellularLocation>
</comment>
<evidence type="ECO:0000256" key="2">
    <source>
        <dbReference type="ARBA" id="ARBA00009695"/>
    </source>
</evidence>